<sequence length="168" mass="18998">MNVSDREHPSFRDAEQNDESQEDPDIDCIMSLVCERCWADSFSSTDFQSYQDSPNSVVFAHKATISQDFNIVLNIALRHEMLPNRLGMDRFQLVLDAESRASWIPEYLFSGASNLLGGSIRANAASNSIAATLVTVRPEQVNRRHDVRWSLRANAESHMELQQPSNLQ</sequence>
<proteinExistence type="predicted"/>
<comment type="caution">
    <text evidence="2">The sequence shown here is derived from an EMBL/GenBank/DDBJ whole genome shotgun (WGS) entry which is preliminary data.</text>
</comment>
<feature type="compositionally biased region" description="Basic and acidic residues" evidence="1">
    <location>
        <begin position="1"/>
        <end position="15"/>
    </location>
</feature>
<protein>
    <submittedName>
        <fullName evidence="2">Uncharacterized protein</fullName>
    </submittedName>
</protein>
<dbReference type="EMBL" id="MCFA01000044">
    <property type="protein sequence ID" value="ORY13166.1"/>
    <property type="molecule type" value="Genomic_DNA"/>
</dbReference>
<feature type="region of interest" description="Disordered" evidence="1">
    <location>
        <begin position="1"/>
        <end position="23"/>
    </location>
</feature>
<reference evidence="2 3" key="1">
    <citation type="submission" date="2016-07" db="EMBL/GenBank/DDBJ databases">
        <title>Pervasive Adenine N6-methylation of Active Genes in Fungi.</title>
        <authorList>
            <consortium name="DOE Joint Genome Institute"/>
            <person name="Mondo S.J."/>
            <person name="Dannebaum R.O."/>
            <person name="Kuo R.C."/>
            <person name="Labutti K."/>
            <person name="Haridas S."/>
            <person name="Kuo A."/>
            <person name="Salamov A."/>
            <person name="Ahrendt S.R."/>
            <person name="Lipzen A."/>
            <person name="Sullivan W."/>
            <person name="Andreopoulos W.B."/>
            <person name="Clum A."/>
            <person name="Lindquist E."/>
            <person name="Daum C."/>
            <person name="Ramamoorthy G.K."/>
            <person name="Gryganskyi A."/>
            <person name="Culley D."/>
            <person name="Magnuson J.K."/>
            <person name="James T.Y."/>
            <person name="O'Malley M.A."/>
            <person name="Stajich J.E."/>
            <person name="Spatafora J.W."/>
            <person name="Visel A."/>
            <person name="Grigoriev I.V."/>
        </authorList>
    </citation>
    <scope>NUCLEOTIDE SEQUENCE [LARGE SCALE GENOMIC DNA]</scope>
    <source>
        <strain evidence="2 3">CBS 115471</strain>
    </source>
</reference>
<accession>A0A1Y1ZSE8</accession>
<evidence type="ECO:0000256" key="1">
    <source>
        <dbReference type="SAM" id="MobiDB-lite"/>
    </source>
</evidence>
<name>A0A1Y1ZSE8_9PLEO</name>
<keyword evidence="3" id="KW-1185">Reference proteome</keyword>
<evidence type="ECO:0000313" key="3">
    <source>
        <dbReference type="Proteomes" id="UP000193144"/>
    </source>
</evidence>
<dbReference type="AlphaFoldDB" id="A0A1Y1ZSE8"/>
<dbReference type="Proteomes" id="UP000193144">
    <property type="component" value="Unassembled WGS sequence"/>
</dbReference>
<evidence type="ECO:0000313" key="2">
    <source>
        <dbReference type="EMBL" id="ORY13166.1"/>
    </source>
</evidence>
<gene>
    <name evidence="2" type="ORF">BCR34DRAFT_613538</name>
</gene>
<organism evidence="2 3">
    <name type="scientific">Clohesyomyces aquaticus</name>
    <dbReference type="NCBI Taxonomy" id="1231657"/>
    <lineage>
        <taxon>Eukaryota</taxon>
        <taxon>Fungi</taxon>
        <taxon>Dikarya</taxon>
        <taxon>Ascomycota</taxon>
        <taxon>Pezizomycotina</taxon>
        <taxon>Dothideomycetes</taxon>
        <taxon>Pleosporomycetidae</taxon>
        <taxon>Pleosporales</taxon>
        <taxon>Lindgomycetaceae</taxon>
        <taxon>Clohesyomyces</taxon>
    </lineage>
</organism>